<dbReference type="Pfam" id="PF07820">
    <property type="entry name" value="TraC"/>
    <property type="match status" value="1"/>
</dbReference>
<evidence type="ECO:0000256" key="1">
    <source>
        <dbReference type="SAM" id="MobiDB-lite"/>
    </source>
</evidence>
<evidence type="ECO:0000313" key="3">
    <source>
        <dbReference type="Proteomes" id="UP000191933"/>
    </source>
</evidence>
<keyword evidence="3" id="KW-1185">Reference proteome</keyword>
<feature type="region of interest" description="Disordered" evidence="1">
    <location>
        <begin position="79"/>
        <end position="109"/>
    </location>
</feature>
<dbReference type="AlphaFoldDB" id="A0A9W5B783"/>
<reference evidence="2 3" key="1">
    <citation type="submission" date="2016-01" db="EMBL/GenBank/DDBJ databases">
        <authorList>
            <person name="Regsiter A."/>
            <person name="william w."/>
        </authorList>
    </citation>
    <scope>NUCLEOTIDE SEQUENCE [LARGE SCALE GENOMIC DNA]</scope>
    <source>
        <strain evidence="2 3">CFBP 5494</strain>
    </source>
</reference>
<evidence type="ECO:0000313" key="2">
    <source>
        <dbReference type="EMBL" id="CUX02900.1"/>
    </source>
</evidence>
<organism evidence="2 3">
    <name type="scientific">Agrobacterium genomosp. 2 str. CFBP 5494</name>
    <dbReference type="NCBI Taxonomy" id="1183436"/>
    <lineage>
        <taxon>Bacteria</taxon>
        <taxon>Pseudomonadati</taxon>
        <taxon>Pseudomonadota</taxon>
        <taxon>Alphaproteobacteria</taxon>
        <taxon>Hyphomicrobiales</taxon>
        <taxon>Rhizobiaceae</taxon>
        <taxon>Rhizobium/Agrobacterium group</taxon>
        <taxon>Agrobacterium</taxon>
        <taxon>Agrobacterium tumefaciens complex</taxon>
    </lineage>
</organism>
<comment type="caution">
    <text evidence="2">The sequence shown here is derived from an EMBL/GenBank/DDBJ whole genome shotgun (WGS) entry which is preliminary data.</text>
</comment>
<accession>A0A9W5B783</accession>
<dbReference type="EMBL" id="FBVY01000044">
    <property type="protein sequence ID" value="CUX02900.1"/>
    <property type="molecule type" value="Genomic_DNA"/>
</dbReference>
<name>A0A9W5B783_9HYPH</name>
<dbReference type="InterPro" id="IPR012930">
    <property type="entry name" value="TraC"/>
</dbReference>
<sequence length="109" mass="11748">MAICMSRKVAGYIFMTTKTALTDIDAQIEKLRTKRKTLIAKSADRFARAAAKSGLAEMEIADEEVDRMFEEIALRFHNGEKTQSAGAPASLRGQGSGGSGAETEVPHDS</sequence>
<proteinExistence type="predicted"/>
<dbReference type="Proteomes" id="UP000191933">
    <property type="component" value="Unassembled WGS sequence"/>
</dbReference>
<protein>
    <submittedName>
        <fullName evidence="2">Conjugal transfer protein, traC-like</fullName>
    </submittedName>
</protein>
<gene>
    <name evidence="2" type="primary">traC</name>
    <name evidence="2" type="ORF">AGR2A_pa60175</name>
</gene>